<dbReference type="InterPro" id="IPR021400">
    <property type="entry name" value="DUF3039"/>
</dbReference>
<proteinExistence type="predicted"/>
<dbReference type="Proteomes" id="UP001211044">
    <property type="component" value="Chromosome"/>
</dbReference>
<gene>
    <name evidence="2" type="ORF">PIG85_07605</name>
</gene>
<reference evidence="2" key="1">
    <citation type="submission" date="2023-01" db="EMBL/GenBank/DDBJ databases">
        <title>Comparative Genomic Analysis of the Clinically-Derived Winkia Strain NY0527 Provides Evidence into the Taxonomic Reassignment of Winkia neuii and Characterizes Their Virulence Traits.</title>
        <authorList>
            <person name="Cai X."/>
            <person name="Peng Y."/>
            <person name="Li M."/>
            <person name="Qiu Y."/>
            <person name="Wang Y."/>
            <person name="Xu L."/>
            <person name="Hou Q."/>
        </authorList>
    </citation>
    <scope>NUCLEOTIDE SEQUENCE</scope>
    <source>
        <strain evidence="2">NY0527</strain>
    </source>
</reference>
<feature type="region of interest" description="Disordered" evidence="1">
    <location>
        <begin position="1"/>
        <end position="41"/>
    </location>
</feature>
<dbReference type="RefSeq" id="WP_231288199.1">
    <property type="nucleotide sequence ID" value="NZ_CP116394.1"/>
</dbReference>
<protein>
    <submittedName>
        <fullName evidence="2">DUF3039 domain-containing protein</fullName>
    </submittedName>
</protein>
<evidence type="ECO:0000256" key="1">
    <source>
        <dbReference type="SAM" id="MobiDB-lite"/>
    </source>
</evidence>
<evidence type="ECO:0000313" key="2">
    <source>
        <dbReference type="EMBL" id="WCE45515.1"/>
    </source>
</evidence>
<dbReference type="Pfam" id="PF11238">
    <property type="entry name" value="DUF3039"/>
    <property type="match status" value="1"/>
</dbReference>
<dbReference type="KEGG" id="wne:PIG85_07605"/>
<evidence type="ECO:0000313" key="3">
    <source>
        <dbReference type="Proteomes" id="UP001211044"/>
    </source>
</evidence>
<name>A0AB38XMM5_9ACTO</name>
<sequence length="105" mass="11205">MIISGIRNMSGAQGDPGSSTSVLERTETEVKPSKGDGDNERFAHYVRKDKATASAVTGSPVVALCGKVWVPLRDPSGFPVCPKCKAIHEQMKNFGPNWPFGADGE</sequence>
<feature type="compositionally biased region" description="Basic and acidic residues" evidence="1">
    <location>
        <begin position="24"/>
        <end position="41"/>
    </location>
</feature>
<organism evidence="2 3">
    <name type="scientific">Winkia neuii subsp. anitrata</name>
    <dbReference type="NCBI Taxonomy" id="29318"/>
    <lineage>
        <taxon>Bacteria</taxon>
        <taxon>Bacillati</taxon>
        <taxon>Actinomycetota</taxon>
        <taxon>Actinomycetes</taxon>
        <taxon>Actinomycetales</taxon>
        <taxon>Actinomycetaceae</taxon>
        <taxon>Winkia</taxon>
    </lineage>
</organism>
<dbReference type="AlphaFoldDB" id="A0AB38XMM5"/>
<accession>A0AB38XMM5</accession>
<dbReference type="EMBL" id="CP116394">
    <property type="protein sequence ID" value="WCE45515.1"/>
    <property type="molecule type" value="Genomic_DNA"/>
</dbReference>